<evidence type="ECO:0000256" key="9">
    <source>
        <dbReference type="PIRSR" id="PIRSR001357-50"/>
    </source>
</evidence>
<dbReference type="GO" id="GO:0009264">
    <property type="term" value="P:deoxyribonucleotide catabolic process"/>
    <property type="evidence" value="ECO:0007669"/>
    <property type="project" value="InterPro"/>
</dbReference>
<dbReference type="InterPro" id="IPR028581">
    <property type="entry name" value="DeoC_typeI"/>
</dbReference>
<keyword evidence="4" id="KW-0456">Lyase</keyword>
<dbReference type="InterPro" id="IPR011343">
    <property type="entry name" value="DeoC"/>
</dbReference>
<evidence type="ECO:0000256" key="7">
    <source>
        <dbReference type="ARBA" id="ARBA00048791"/>
    </source>
</evidence>
<evidence type="ECO:0000256" key="8">
    <source>
        <dbReference type="ARBA" id="ARBA00056337"/>
    </source>
</evidence>
<dbReference type="SUPFAM" id="SSF51569">
    <property type="entry name" value="Aldolase"/>
    <property type="match status" value="1"/>
</dbReference>
<evidence type="ECO:0000313" key="10">
    <source>
        <dbReference type="EMBL" id="OXV08623.1"/>
    </source>
</evidence>
<evidence type="ECO:0000256" key="6">
    <source>
        <dbReference type="ARBA" id="ARBA00032755"/>
    </source>
</evidence>
<keyword evidence="5 9" id="KW-0704">Schiff base</keyword>
<dbReference type="AlphaFoldDB" id="A0A232LWV2"/>
<sequence length="267" mass="28624">MLVPKTDVEWAEMIYTQKGLLPENLAVYPTPHRSRISRSIDHTQLAPSATESQIDTLCDEAREYGFATVCVRLRHVSRAVQNLQETPEVGVACVVGFHEGTYPTQEKVDEAEGAVNQGASELDMVINYPLLRQGLYTDVFGDVLAVRKAAPSPVRLKVILETSQLTRDEIIAASIISCMAGADYVKTSTGFNGPGATVENVALMRATVELLGTGCKVKASGGVRGVENCIAMLKAGANRIGTSAGVKIAKELAGDVKKIEQNSEQSC</sequence>
<dbReference type="InterPro" id="IPR002915">
    <property type="entry name" value="DeoC/FbaB/LacD_aldolase"/>
</dbReference>
<dbReference type="Gene3D" id="3.20.20.70">
    <property type="entry name" value="Aldolase class I"/>
    <property type="match status" value="1"/>
</dbReference>
<dbReference type="PANTHER" id="PTHR10889">
    <property type="entry name" value="DEOXYRIBOSE-PHOSPHATE ALDOLASE"/>
    <property type="match status" value="1"/>
</dbReference>
<dbReference type="Proteomes" id="UP000243515">
    <property type="component" value="Unassembled WGS sequence"/>
</dbReference>
<dbReference type="CDD" id="cd00959">
    <property type="entry name" value="DeoC"/>
    <property type="match status" value="1"/>
</dbReference>
<dbReference type="EC" id="4.1.2.4" evidence="2"/>
<evidence type="ECO:0000313" key="11">
    <source>
        <dbReference type="Proteomes" id="UP000243515"/>
    </source>
</evidence>
<evidence type="ECO:0000256" key="5">
    <source>
        <dbReference type="ARBA" id="ARBA00023270"/>
    </source>
</evidence>
<accession>A0A232LWV2</accession>
<evidence type="ECO:0000256" key="2">
    <source>
        <dbReference type="ARBA" id="ARBA00012515"/>
    </source>
</evidence>
<dbReference type="NCBIfam" id="TIGR00126">
    <property type="entry name" value="deoC"/>
    <property type="match status" value="1"/>
</dbReference>
<comment type="function">
    <text evidence="8">Catalyzes a reversible aldol reaction between acetaldehyde and D-glyceraldehyde 3-phosphate to generate 2-deoxy-D-ribose 5-phosphate.</text>
</comment>
<name>A0A232LWV2_9EURO</name>
<dbReference type="GO" id="GO:0046386">
    <property type="term" value="P:deoxyribose phosphate catabolic process"/>
    <property type="evidence" value="ECO:0007669"/>
    <property type="project" value="UniProtKB-UniPathway"/>
</dbReference>
<keyword evidence="3" id="KW-0963">Cytoplasm</keyword>
<dbReference type="UniPathway" id="UPA00002">
    <property type="reaction ID" value="UER00468"/>
</dbReference>
<feature type="active site" description="Schiff-base intermediate with acetaldehyde" evidence="9">
    <location>
        <position position="186"/>
    </location>
</feature>
<dbReference type="SMART" id="SM01133">
    <property type="entry name" value="DeoC"/>
    <property type="match status" value="1"/>
</dbReference>
<proteinExistence type="inferred from homology"/>
<dbReference type="Pfam" id="PF01791">
    <property type="entry name" value="DeoC"/>
    <property type="match status" value="1"/>
</dbReference>
<dbReference type="FunFam" id="3.20.20.70:FF:000198">
    <property type="entry name" value="Deoxyribose-phosphate aldolase"/>
    <property type="match status" value="1"/>
</dbReference>
<comment type="catalytic activity">
    <reaction evidence="7">
        <text>2-deoxy-D-ribose 5-phosphate = D-glyceraldehyde 3-phosphate + acetaldehyde</text>
        <dbReference type="Rhea" id="RHEA:12821"/>
        <dbReference type="ChEBI" id="CHEBI:15343"/>
        <dbReference type="ChEBI" id="CHEBI:59776"/>
        <dbReference type="ChEBI" id="CHEBI:62877"/>
        <dbReference type="EC" id="4.1.2.4"/>
    </reaction>
</comment>
<evidence type="ECO:0000256" key="4">
    <source>
        <dbReference type="ARBA" id="ARBA00023239"/>
    </source>
</evidence>
<dbReference type="InterPro" id="IPR013785">
    <property type="entry name" value="Aldolase_TIM"/>
</dbReference>
<evidence type="ECO:0000256" key="3">
    <source>
        <dbReference type="ARBA" id="ARBA00022490"/>
    </source>
</evidence>
<feature type="active site" description="Schiff-base intermediate with acetaldehyde" evidence="9">
    <location>
        <position position="218"/>
    </location>
</feature>
<dbReference type="PIRSF" id="PIRSF001357">
    <property type="entry name" value="DeoC"/>
    <property type="match status" value="1"/>
</dbReference>
<dbReference type="PANTHER" id="PTHR10889:SF1">
    <property type="entry name" value="DEOXYRIBOSE-PHOSPHATE ALDOLASE"/>
    <property type="match status" value="1"/>
</dbReference>
<dbReference type="GO" id="GO:0016052">
    <property type="term" value="P:carbohydrate catabolic process"/>
    <property type="evidence" value="ECO:0007669"/>
    <property type="project" value="TreeGrafter"/>
</dbReference>
<gene>
    <name evidence="10" type="ORF">Egran_03616</name>
</gene>
<reference evidence="10 11" key="1">
    <citation type="journal article" date="2015" name="Environ. Microbiol.">
        <title>Metagenome sequence of Elaphomyces granulatus from sporocarp tissue reveals Ascomycota ectomycorrhizal fingerprints of genome expansion and a Proteobacteria-rich microbiome.</title>
        <authorList>
            <person name="Quandt C.A."/>
            <person name="Kohler A."/>
            <person name="Hesse C.N."/>
            <person name="Sharpton T.J."/>
            <person name="Martin F."/>
            <person name="Spatafora J.W."/>
        </authorList>
    </citation>
    <scope>NUCLEOTIDE SEQUENCE [LARGE SCALE GENOMIC DNA]</scope>
    <source>
        <strain evidence="10 11">OSC145934</strain>
    </source>
</reference>
<dbReference type="HAMAP" id="MF_00114">
    <property type="entry name" value="DeoC_type1"/>
    <property type="match status" value="1"/>
</dbReference>
<comment type="similarity">
    <text evidence="1">Belongs to the DeoC/FbaB aldolase family. DeoC type 1 subfamily.</text>
</comment>
<dbReference type="EMBL" id="NPHW01003983">
    <property type="protein sequence ID" value="OXV08623.1"/>
    <property type="molecule type" value="Genomic_DNA"/>
</dbReference>
<dbReference type="OrthoDB" id="70823at2759"/>
<comment type="caution">
    <text evidence="10">The sequence shown here is derived from an EMBL/GenBank/DDBJ whole genome shotgun (WGS) entry which is preliminary data.</text>
</comment>
<dbReference type="GO" id="GO:0005737">
    <property type="term" value="C:cytoplasm"/>
    <property type="evidence" value="ECO:0007669"/>
    <property type="project" value="InterPro"/>
</dbReference>
<protein>
    <recommendedName>
        <fullName evidence="2">deoxyribose-phosphate aldolase</fullName>
        <ecNumber evidence="2">4.1.2.4</ecNumber>
    </recommendedName>
    <alternativeName>
        <fullName evidence="6">2-deoxy-D-ribose 5-phosphate aldolase</fullName>
    </alternativeName>
</protein>
<dbReference type="GO" id="GO:0004139">
    <property type="term" value="F:deoxyribose-phosphate aldolase activity"/>
    <property type="evidence" value="ECO:0007669"/>
    <property type="project" value="UniProtKB-EC"/>
</dbReference>
<organism evidence="10 11">
    <name type="scientific">Elaphomyces granulatus</name>
    <dbReference type="NCBI Taxonomy" id="519963"/>
    <lineage>
        <taxon>Eukaryota</taxon>
        <taxon>Fungi</taxon>
        <taxon>Dikarya</taxon>
        <taxon>Ascomycota</taxon>
        <taxon>Pezizomycotina</taxon>
        <taxon>Eurotiomycetes</taxon>
        <taxon>Eurotiomycetidae</taxon>
        <taxon>Eurotiales</taxon>
        <taxon>Elaphomycetaceae</taxon>
        <taxon>Elaphomyces</taxon>
    </lineage>
</organism>
<evidence type="ECO:0000256" key="1">
    <source>
        <dbReference type="ARBA" id="ARBA00010936"/>
    </source>
</evidence>
<keyword evidence="11" id="KW-1185">Reference proteome</keyword>